<comment type="caution">
    <text evidence="2">The sequence shown here is derived from an EMBL/GenBank/DDBJ whole genome shotgun (WGS) entry which is preliminary data.</text>
</comment>
<name>A0A5B7E7H7_PORTR</name>
<dbReference type="Proteomes" id="UP000324222">
    <property type="component" value="Unassembled WGS sequence"/>
</dbReference>
<dbReference type="EMBL" id="VSRR010001952">
    <property type="protein sequence ID" value="MPC28694.1"/>
    <property type="molecule type" value="Genomic_DNA"/>
</dbReference>
<evidence type="ECO:0000313" key="2">
    <source>
        <dbReference type="EMBL" id="MPC28694.1"/>
    </source>
</evidence>
<evidence type="ECO:0000256" key="1">
    <source>
        <dbReference type="SAM" id="SignalP"/>
    </source>
</evidence>
<keyword evidence="1" id="KW-0732">Signal</keyword>
<reference evidence="2 3" key="1">
    <citation type="submission" date="2019-05" db="EMBL/GenBank/DDBJ databases">
        <title>Another draft genome of Portunus trituberculatus and its Hox gene families provides insights of decapod evolution.</title>
        <authorList>
            <person name="Jeong J.-H."/>
            <person name="Song I."/>
            <person name="Kim S."/>
            <person name="Choi T."/>
            <person name="Kim D."/>
            <person name="Ryu S."/>
            <person name="Kim W."/>
        </authorList>
    </citation>
    <scope>NUCLEOTIDE SEQUENCE [LARGE SCALE GENOMIC DNA]</scope>
    <source>
        <tissue evidence="2">Muscle</tissue>
    </source>
</reference>
<feature type="signal peptide" evidence="1">
    <location>
        <begin position="1"/>
        <end position="22"/>
    </location>
</feature>
<gene>
    <name evidence="2" type="ORF">E2C01_021904</name>
</gene>
<organism evidence="2 3">
    <name type="scientific">Portunus trituberculatus</name>
    <name type="common">Swimming crab</name>
    <name type="synonym">Neptunus trituberculatus</name>
    <dbReference type="NCBI Taxonomy" id="210409"/>
    <lineage>
        <taxon>Eukaryota</taxon>
        <taxon>Metazoa</taxon>
        <taxon>Ecdysozoa</taxon>
        <taxon>Arthropoda</taxon>
        <taxon>Crustacea</taxon>
        <taxon>Multicrustacea</taxon>
        <taxon>Malacostraca</taxon>
        <taxon>Eumalacostraca</taxon>
        <taxon>Eucarida</taxon>
        <taxon>Decapoda</taxon>
        <taxon>Pleocyemata</taxon>
        <taxon>Brachyura</taxon>
        <taxon>Eubrachyura</taxon>
        <taxon>Portunoidea</taxon>
        <taxon>Portunidae</taxon>
        <taxon>Portuninae</taxon>
        <taxon>Portunus</taxon>
    </lineage>
</organism>
<keyword evidence="3" id="KW-1185">Reference proteome</keyword>
<protein>
    <recommendedName>
        <fullName evidence="4">Secreted protein</fullName>
    </recommendedName>
</protein>
<dbReference type="AlphaFoldDB" id="A0A5B7E7H7"/>
<feature type="chain" id="PRO_5022740428" description="Secreted protein" evidence="1">
    <location>
        <begin position="23"/>
        <end position="104"/>
    </location>
</feature>
<accession>A0A5B7E7H7</accession>
<sequence length="104" mass="11033">MLQLVVVVVMVVVVVVGMVAQGKIIGLCGGEERCRAARSDVSLVSTSATGYSRMACVGLLAMRQVRLGQDRIMCSSPLTSTTPRKHTVESLQVTVAQSHTSQSN</sequence>
<evidence type="ECO:0000313" key="3">
    <source>
        <dbReference type="Proteomes" id="UP000324222"/>
    </source>
</evidence>
<evidence type="ECO:0008006" key="4">
    <source>
        <dbReference type="Google" id="ProtNLM"/>
    </source>
</evidence>
<proteinExistence type="predicted"/>